<dbReference type="PANTHER" id="PTHR21580">
    <property type="entry name" value="SHIPPO-1-RELATED"/>
    <property type="match status" value="1"/>
</dbReference>
<dbReference type="InterPro" id="IPR010736">
    <property type="entry name" value="SHIPPO-rpt"/>
</dbReference>
<dbReference type="Pfam" id="PF07004">
    <property type="entry name" value="SHIPPO-rpt"/>
    <property type="match status" value="4"/>
</dbReference>
<evidence type="ECO:0000256" key="1">
    <source>
        <dbReference type="SAM" id="MobiDB-lite"/>
    </source>
</evidence>
<proteinExistence type="predicted"/>
<protein>
    <submittedName>
        <fullName evidence="2">Uncharacterized protein</fullName>
    </submittedName>
</protein>
<gene>
    <name evidence="2" type="ORF">ECRASSUSDP1_LOCUS5456</name>
</gene>
<sequence>MRDSKKGCISKPKNNQKSSKANCRVGPGRYTLPENDLIKHCNPKWTIRTRKNNDDKMEAYYPGPTNYNTLTQSKAPLLTMGSKYRIPSGKSNMFDISPATYNTQSHFYDSKGVSFTRSKQRPDLRADCFKTPGPTNYSSVSIHKNLKGGSFTRTRKFVGNQSMENCPGPGSYDSKSCFQPKSKTKASKTVRGRYSGKSDYRTPGPGRYSLASSTLRLDKNFTMKKKYDSKFNQTLPGPADYNNLSQKSICGGTIGRTKKKWRELKNMEPSPDSYSPDYNSVKKRKPHFAFPSSGRKAIRLEEYPGPAEPSVKESMSVKGTRTLLSKGTSNMISKTNKSTLNIVEGPGPNKYNASEKCILPGKPSFTIMKASKHSYSKETIPGPGSYSTPQEAKVQNIIFTKEDRHVTKLKLQETPGPGSYNLAPSVPAYKKVKHSKVLKRLRKLFQSQMRKRKKDISFHKV</sequence>
<dbReference type="InterPro" id="IPR051291">
    <property type="entry name" value="CIMAP"/>
</dbReference>
<reference evidence="2" key="1">
    <citation type="submission" date="2023-07" db="EMBL/GenBank/DDBJ databases">
        <authorList>
            <consortium name="AG Swart"/>
            <person name="Singh M."/>
            <person name="Singh A."/>
            <person name="Seah K."/>
            <person name="Emmerich C."/>
        </authorList>
    </citation>
    <scope>NUCLEOTIDE SEQUENCE</scope>
    <source>
        <strain evidence="2">DP1</strain>
    </source>
</reference>
<feature type="compositionally biased region" description="Basic residues" evidence="1">
    <location>
        <begin position="182"/>
        <end position="191"/>
    </location>
</feature>
<feature type="region of interest" description="Disordered" evidence="1">
    <location>
        <begin position="1"/>
        <end position="27"/>
    </location>
</feature>
<dbReference type="EMBL" id="CAMPGE010005264">
    <property type="protein sequence ID" value="CAI2364115.1"/>
    <property type="molecule type" value="Genomic_DNA"/>
</dbReference>
<organism evidence="2 3">
    <name type="scientific">Euplotes crassus</name>
    <dbReference type="NCBI Taxonomy" id="5936"/>
    <lineage>
        <taxon>Eukaryota</taxon>
        <taxon>Sar</taxon>
        <taxon>Alveolata</taxon>
        <taxon>Ciliophora</taxon>
        <taxon>Intramacronucleata</taxon>
        <taxon>Spirotrichea</taxon>
        <taxon>Hypotrichia</taxon>
        <taxon>Euplotida</taxon>
        <taxon>Euplotidae</taxon>
        <taxon>Moneuplotes</taxon>
    </lineage>
</organism>
<dbReference type="AlphaFoldDB" id="A0AAD1UA18"/>
<accession>A0AAD1UA18</accession>
<feature type="compositionally biased region" description="Polar residues" evidence="1">
    <location>
        <begin position="12"/>
        <end position="21"/>
    </location>
</feature>
<evidence type="ECO:0000313" key="3">
    <source>
        <dbReference type="Proteomes" id="UP001295684"/>
    </source>
</evidence>
<feature type="region of interest" description="Disordered" evidence="1">
    <location>
        <begin position="173"/>
        <end position="211"/>
    </location>
</feature>
<name>A0AAD1UA18_EUPCR</name>
<dbReference type="PANTHER" id="PTHR21580:SF28">
    <property type="entry name" value="BOREALIN N-TERMINAL DOMAIN-CONTAINING PROTEIN-RELATED"/>
    <property type="match status" value="1"/>
</dbReference>
<evidence type="ECO:0000313" key="2">
    <source>
        <dbReference type="EMBL" id="CAI2364115.1"/>
    </source>
</evidence>
<comment type="caution">
    <text evidence="2">The sequence shown here is derived from an EMBL/GenBank/DDBJ whole genome shotgun (WGS) entry which is preliminary data.</text>
</comment>
<keyword evidence="3" id="KW-1185">Reference proteome</keyword>
<dbReference type="Proteomes" id="UP001295684">
    <property type="component" value="Unassembled WGS sequence"/>
</dbReference>